<organism evidence="2 3">
    <name type="scientific">Dibothriocephalus latus</name>
    <name type="common">Fish tapeworm</name>
    <name type="synonym">Diphyllobothrium latum</name>
    <dbReference type="NCBI Taxonomy" id="60516"/>
    <lineage>
        <taxon>Eukaryota</taxon>
        <taxon>Metazoa</taxon>
        <taxon>Spiralia</taxon>
        <taxon>Lophotrochozoa</taxon>
        <taxon>Platyhelminthes</taxon>
        <taxon>Cestoda</taxon>
        <taxon>Eucestoda</taxon>
        <taxon>Diphyllobothriidea</taxon>
        <taxon>Diphyllobothriidae</taxon>
        <taxon>Dibothriocephalus</taxon>
    </lineage>
</organism>
<gene>
    <name evidence="2" type="ORF">DILT_LOCUS19716</name>
</gene>
<proteinExistence type="predicted"/>
<keyword evidence="1" id="KW-1133">Transmembrane helix</keyword>
<name>A0A3P7PMK5_DIBLA</name>
<reference evidence="2 3" key="1">
    <citation type="submission" date="2018-11" db="EMBL/GenBank/DDBJ databases">
        <authorList>
            <consortium name="Pathogen Informatics"/>
        </authorList>
    </citation>
    <scope>NUCLEOTIDE SEQUENCE [LARGE SCALE GENOMIC DNA]</scope>
</reference>
<feature type="non-terminal residue" evidence="2">
    <location>
        <position position="120"/>
    </location>
</feature>
<dbReference type="AlphaFoldDB" id="A0A3P7PMK5"/>
<dbReference type="Proteomes" id="UP000281553">
    <property type="component" value="Unassembled WGS sequence"/>
</dbReference>
<protein>
    <submittedName>
        <fullName evidence="2">Uncharacterized protein</fullName>
    </submittedName>
</protein>
<dbReference type="EMBL" id="UYRU01119207">
    <property type="protein sequence ID" value="VDN45817.1"/>
    <property type="molecule type" value="Genomic_DNA"/>
</dbReference>
<dbReference type="OrthoDB" id="10556148at2759"/>
<keyword evidence="1" id="KW-0472">Membrane</keyword>
<keyword evidence="1" id="KW-0812">Transmembrane</keyword>
<sequence length="120" mass="13504">MVNYQEAQLGQSFEQVAKFFADKTASREEVNQAFSRLIRLENCIRTVTERIRAMAEKLESVEEAKSARPDRLATLLENIVSWFQNVVAVVVIIIVLLVFVVVVSVMAVVLVLIVMVIVPL</sequence>
<evidence type="ECO:0000256" key="1">
    <source>
        <dbReference type="SAM" id="Phobius"/>
    </source>
</evidence>
<evidence type="ECO:0000313" key="3">
    <source>
        <dbReference type="Proteomes" id="UP000281553"/>
    </source>
</evidence>
<keyword evidence="3" id="KW-1185">Reference proteome</keyword>
<evidence type="ECO:0000313" key="2">
    <source>
        <dbReference type="EMBL" id="VDN45817.1"/>
    </source>
</evidence>
<accession>A0A3P7PMK5</accession>
<feature type="transmembrane region" description="Helical" evidence="1">
    <location>
        <begin position="86"/>
        <end position="118"/>
    </location>
</feature>
<dbReference type="Gene3D" id="1.20.5.340">
    <property type="match status" value="1"/>
</dbReference>